<sequence length="377" mass="40422">MCHWPAAVFDVDRSITALRHPDLGVDVTADCFHYLDLTVTPADPTVTVTATFTRKITHHHLSVITATSYETTVVSTDIEIDSVTGTSDVTATSIETSTVVVHSTVFNGDGAVEKRALRHHRNIPHTHGGTTFPAYASPCAHERKYASACRRLGVTPDTVTVSPTGTVTRTVFDRTRSTADVVSTTTTTVAESWFSVTTSTSDVTVSTLTTTVATRESTTTTTSSAITTASTFPDAVVNGGFEDGTTGWTVTEGRVAIGGYFSSHSFESVMQGQTAVMRLLQKLQTVTSLFYTCSVYAAIDDVQPAGQTATVQVSLNGYYMTAFKVDSNDYTQFTFSLYGSTSDQLQFASTTTVPSSGDTLFLYIDDVSCIGHKPQFG</sequence>
<proteinExistence type="predicted"/>
<name>A0A167P5X7_9HYPO</name>
<dbReference type="AlphaFoldDB" id="A0A167P5X7"/>
<evidence type="ECO:0000313" key="1">
    <source>
        <dbReference type="EMBL" id="OAA56326.1"/>
    </source>
</evidence>
<comment type="caution">
    <text evidence="1">The sequence shown here is derived from an EMBL/GenBank/DDBJ whole genome shotgun (WGS) entry which is preliminary data.</text>
</comment>
<protein>
    <submittedName>
        <fullName evidence="1">Uncharacterized protein</fullName>
    </submittedName>
</protein>
<keyword evidence="2" id="KW-1185">Reference proteome</keyword>
<organism evidence="1 2">
    <name type="scientific">Niveomyces insectorum RCEF 264</name>
    <dbReference type="NCBI Taxonomy" id="1081102"/>
    <lineage>
        <taxon>Eukaryota</taxon>
        <taxon>Fungi</taxon>
        <taxon>Dikarya</taxon>
        <taxon>Ascomycota</taxon>
        <taxon>Pezizomycotina</taxon>
        <taxon>Sordariomycetes</taxon>
        <taxon>Hypocreomycetidae</taxon>
        <taxon>Hypocreales</taxon>
        <taxon>Cordycipitaceae</taxon>
        <taxon>Niveomyces</taxon>
    </lineage>
</organism>
<dbReference type="Proteomes" id="UP000076874">
    <property type="component" value="Unassembled WGS sequence"/>
</dbReference>
<dbReference type="Gene3D" id="2.60.120.260">
    <property type="entry name" value="Galactose-binding domain-like"/>
    <property type="match status" value="1"/>
</dbReference>
<reference evidence="1 2" key="1">
    <citation type="journal article" date="2016" name="Genome Biol. Evol.">
        <title>Divergent and convergent evolution of fungal pathogenicity.</title>
        <authorList>
            <person name="Shang Y."/>
            <person name="Xiao G."/>
            <person name="Zheng P."/>
            <person name="Cen K."/>
            <person name="Zhan S."/>
            <person name="Wang C."/>
        </authorList>
    </citation>
    <scope>NUCLEOTIDE SEQUENCE [LARGE SCALE GENOMIC DNA]</scope>
    <source>
        <strain evidence="1 2">RCEF 264</strain>
    </source>
</reference>
<dbReference type="EMBL" id="AZHD01000017">
    <property type="protein sequence ID" value="OAA56326.1"/>
    <property type="molecule type" value="Genomic_DNA"/>
</dbReference>
<evidence type="ECO:0000313" key="2">
    <source>
        <dbReference type="Proteomes" id="UP000076874"/>
    </source>
</evidence>
<gene>
    <name evidence="1" type="ORF">SPI_07937</name>
</gene>
<accession>A0A167P5X7</accession>